<organism evidence="2 3">
    <name type="scientific">Leptospira inadai serovar Lyme</name>
    <dbReference type="NCBI Taxonomy" id="293084"/>
    <lineage>
        <taxon>Bacteria</taxon>
        <taxon>Pseudomonadati</taxon>
        <taxon>Spirochaetota</taxon>
        <taxon>Spirochaetia</taxon>
        <taxon>Leptospirales</taxon>
        <taxon>Leptospiraceae</taxon>
        <taxon>Leptospira</taxon>
    </lineage>
</organism>
<feature type="compositionally biased region" description="Polar residues" evidence="1">
    <location>
        <begin position="24"/>
        <end position="33"/>
    </location>
</feature>
<evidence type="ECO:0000313" key="3">
    <source>
        <dbReference type="Proteomes" id="UP000094669"/>
    </source>
</evidence>
<feature type="region of interest" description="Disordered" evidence="1">
    <location>
        <begin position="1"/>
        <end position="33"/>
    </location>
</feature>
<feature type="compositionally biased region" description="Polar residues" evidence="1">
    <location>
        <begin position="1"/>
        <end position="12"/>
    </location>
</feature>
<evidence type="ECO:0000313" key="2">
    <source>
        <dbReference type="EMBL" id="PNV74087.1"/>
    </source>
</evidence>
<dbReference type="Proteomes" id="UP000094669">
    <property type="component" value="Unassembled WGS sequence"/>
</dbReference>
<evidence type="ECO:0000256" key="1">
    <source>
        <dbReference type="SAM" id="MobiDB-lite"/>
    </source>
</evidence>
<gene>
    <name evidence="2" type="ORF">BES34_015430</name>
</gene>
<comment type="caution">
    <text evidence="2">The sequence shown here is derived from an EMBL/GenBank/DDBJ whole genome shotgun (WGS) entry which is preliminary data.</text>
</comment>
<keyword evidence="3" id="KW-1185">Reference proteome</keyword>
<protein>
    <submittedName>
        <fullName evidence="2">Uncharacterized protein</fullName>
    </submittedName>
</protein>
<reference evidence="2" key="1">
    <citation type="submission" date="2018-01" db="EMBL/GenBank/DDBJ databases">
        <title>Genomic characterization of Leptospira inadai serogroup Lyme isolated from captured rat in Brazil and comparative analysis with human reference strain.</title>
        <authorList>
            <person name="Moreno L.Z."/>
            <person name="Loureiro A.P."/>
            <person name="Miraglia F."/>
            <person name="Kremer F.S."/>
            <person name="Eslabao M.R."/>
            <person name="Dellagostin O.A."/>
            <person name="Lilenbaum W."/>
            <person name="Moreno A.M."/>
        </authorList>
    </citation>
    <scope>NUCLEOTIDE SEQUENCE [LARGE SCALE GENOMIC DNA]</scope>
    <source>
        <strain evidence="2">M34/99</strain>
    </source>
</reference>
<proteinExistence type="predicted"/>
<name>A0ABX4YG82_9LEPT</name>
<accession>A0ABX4YG82</accession>
<sequence>MTPSGTNWNQIDTVDENQSHKSQENFISSSNRNSSKFQTLPFFRSGHFTENPSKTEWELLSLILKLRMILKNILAPKLSMRIPRLPAGKVPFRA</sequence>
<dbReference type="EMBL" id="MCRM02000018">
    <property type="protein sequence ID" value="PNV74087.1"/>
    <property type="molecule type" value="Genomic_DNA"/>
</dbReference>